<dbReference type="Proteomes" id="UP000250744">
    <property type="component" value="Unassembled WGS sequence"/>
</dbReference>
<feature type="transmembrane region" description="Helical" evidence="1">
    <location>
        <begin position="72"/>
        <end position="101"/>
    </location>
</feature>
<evidence type="ECO:0000256" key="1">
    <source>
        <dbReference type="SAM" id="Phobius"/>
    </source>
</evidence>
<dbReference type="AlphaFoldDB" id="A0A364NMF6"/>
<feature type="domain" description="DUF1468" evidence="2">
    <location>
        <begin position="16"/>
        <end position="138"/>
    </location>
</feature>
<proteinExistence type="predicted"/>
<keyword evidence="4" id="KW-1185">Reference proteome</keyword>
<evidence type="ECO:0000259" key="2">
    <source>
        <dbReference type="Pfam" id="PF07331"/>
    </source>
</evidence>
<dbReference type="OrthoDB" id="6117997at2"/>
<feature type="transmembrane region" description="Helical" evidence="1">
    <location>
        <begin position="33"/>
        <end position="52"/>
    </location>
</feature>
<keyword evidence="1" id="KW-1133">Transmembrane helix</keyword>
<feature type="transmembrane region" description="Helical" evidence="1">
    <location>
        <begin position="113"/>
        <end position="134"/>
    </location>
</feature>
<keyword evidence="1" id="KW-0812">Transmembrane</keyword>
<gene>
    <name evidence="3" type="ORF">DN062_09780</name>
</gene>
<reference evidence="3 4" key="1">
    <citation type="submission" date="2018-06" db="EMBL/GenBank/DDBJ databases">
        <title>Nitrincola tibetense sp. nov., isolated from Lake XuguoCo on Tibetan Plateau.</title>
        <authorList>
            <person name="Xing P."/>
        </authorList>
    </citation>
    <scope>NUCLEOTIDE SEQUENCE [LARGE SCALE GENOMIC DNA]</scope>
    <source>
        <strain evidence="4">xg18</strain>
    </source>
</reference>
<organism evidence="3 4">
    <name type="scientific">Nitrincola tibetensis</name>
    <dbReference type="NCBI Taxonomy" id="2219697"/>
    <lineage>
        <taxon>Bacteria</taxon>
        <taxon>Pseudomonadati</taxon>
        <taxon>Pseudomonadota</taxon>
        <taxon>Gammaproteobacteria</taxon>
        <taxon>Oceanospirillales</taxon>
        <taxon>Oceanospirillaceae</taxon>
        <taxon>Nitrincola</taxon>
    </lineage>
</organism>
<dbReference type="Pfam" id="PF07331">
    <property type="entry name" value="TctB"/>
    <property type="match status" value="1"/>
</dbReference>
<dbReference type="EMBL" id="QKRX01000006">
    <property type="protein sequence ID" value="RAU18065.1"/>
    <property type="molecule type" value="Genomic_DNA"/>
</dbReference>
<accession>A0A364NMF6</accession>
<name>A0A364NMF6_9GAMM</name>
<dbReference type="RefSeq" id="WP_112159148.1">
    <property type="nucleotide sequence ID" value="NZ_QKRX01000006.1"/>
</dbReference>
<protein>
    <recommendedName>
        <fullName evidence="2">DUF1468 domain-containing protein</fullName>
    </recommendedName>
</protein>
<feature type="transmembrane region" description="Helical" evidence="1">
    <location>
        <begin position="6"/>
        <end position="26"/>
    </location>
</feature>
<sequence>MPLNKIDSTLTVLIGALCAGVVWIGLGMRGDAGIFPVIAGSLGGLACLGIGINSFRRKRPDESQPPIAWQRFTLWCLCVLGLLGLMISVGTFVALVIFLLVSLCCLSDLRWPAALILAVSFSSLIYVVFVHLLAVPLPSGGLWNWLAN</sequence>
<dbReference type="InterPro" id="IPR009936">
    <property type="entry name" value="DUF1468"/>
</dbReference>
<comment type="caution">
    <text evidence="3">The sequence shown here is derived from an EMBL/GenBank/DDBJ whole genome shotgun (WGS) entry which is preliminary data.</text>
</comment>
<evidence type="ECO:0000313" key="3">
    <source>
        <dbReference type="EMBL" id="RAU18065.1"/>
    </source>
</evidence>
<keyword evidence="1" id="KW-0472">Membrane</keyword>
<evidence type="ECO:0000313" key="4">
    <source>
        <dbReference type="Proteomes" id="UP000250744"/>
    </source>
</evidence>